<proteinExistence type="predicted"/>
<sequence>MSESELQWLDLYVEGDTHPRRFDKPESVRAYLTKVERLGEEGISTLLGAGEVSPPLTRRRYWLELLTVPTPPERTA</sequence>
<keyword evidence="2" id="KW-1185">Reference proteome</keyword>
<dbReference type="KEGG" id="dph:EHF33_09765"/>
<name>A0A3G8YN26_9DEIO</name>
<evidence type="ECO:0000313" key="2">
    <source>
        <dbReference type="Proteomes" id="UP000276417"/>
    </source>
</evidence>
<dbReference type="RefSeq" id="WP_124870655.1">
    <property type="nucleotide sequence ID" value="NZ_CP034183.1"/>
</dbReference>
<gene>
    <name evidence="1" type="ORF">EHF33_09765</name>
</gene>
<dbReference type="OrthoDB" id="71938at2"/>
<dbReference type="AlphaFoldDB" id="A0A3G8YN26"/>
<organism evidence="1 2">
    <name type="scientific">Deinococcus psychrotolerans</name>
    <dbReference type="NCBI Taxonomy" id="2489213"/>
    <lineage>
        <taxon>Bacteria</taxon>
        <taxon>Thermotogati</taxon>
        <taxon>Deinococcota</taxon>
        <taxon>Deinococci</taxon>
        <taxon>Deinococcales</taxon>
        <taxon>Deinococcaceae</taxon>
        <taxon>Deinococcus</taxon>
    </lineage>
</organism>
<accession>A0A3G8YN26</accession>
<protein>
    <submittedName>
        <fullName evidence="1">Uncharacterized protein</fullName>
    </submittedName>
</protein>
<evidence type="ECO:0000313" key="1">
    <source>
        <dbReference type="EMBL" id="AZI42991.1"/>
    </source>
</evidence>
<reference evidence="1 2" key="1">
    <citation type="submission" date="2018-11" db="EMBL/GenBank/DDBJ databases">
        <title>Deinococcus shelandsis sp. nov., isolated from South Shetland Islands soil of Antarctica.</title>
        <authorList>
            <person name="Tian J."/>
        </authorList>
    </citation>
    <scope>NUCLEOTIDE SEQUENCE [LARGE SCALE GENOMIC DNA]</scope>
    <source>
        <strain evidence="1 2">S14-83T</strain>
    </source>
</reference>
<dbReference type="Proteomes" id="UP000276417">
    <property type="component" value="Chromosome 1"/>
</dbReference>
<dbReference type="EMBL" id="CP034183">
    <property type="protein sequence ID" value="AZI42991.1"/>
    <property type="molecule type" value="Genomic_DNA"/>
</dbReference>